<dbReference type="EMBL" id="CAEZVU010000095">
    <property type="protein sequence ID" value="CAB4636834.1"/>
    <property type="molecule type" value="Genomic_DNA"/>
</dbReference>
<accession>A0A6J6JKD2</accession>
<evidence type="ECO:0000313" key="3">
    <source>
        <dbReference type="EMBL" id="CAB4867855.1"/>
    </source>
</evidence>
<dbReference type="AlphaFoldDB" id="A0A6J6JKD2"/>
<organism evidence="2">
    <name type="scientific">freshwater metagenome</name>
    <dbReference type="NCBI Taxonomy" id="449393"/>
    <lineage>
        <taxon>unclassified sequences</taxon>
        <taxon>metagenomes</taxon>
        <taxon>ecological metagenomes</taxon>
    </lineage>
</organism>
<gene>
    <name evidence="1" type="ORF">UFOPK1639_00802</name>
    <name evidence="2" type="ORF">UFOPK2132_00571</name>
    <name evidence="3" type="ORF">UFOPK3389_00553</name>
</gene>
<name>A0A6J6JKD2_9ZZZZ</name>
<dbReference type="EMBL" id="CAFBLL010000098">
    <property type="protein sequence ID" value="CAB4867855.1"/>
    <property type="molecule type" value="Genomic_DNA"/>
</dbReference>
<evidence type="ECO:0000313" key="1">
    <source>
        <dbReference type="EMBL" id="CAB4567429.1"/>
    </source>
</evidence>
<reference evidence="2" key="1">
    <citation type="submission" date="2020-05" db="EMBL/GenBank/DDBJ databases">
        <authorList>
            <person name="Chiriac C."/>
            <person name="Salcher M."/>
            <person name="Ghai R."/>
            <person name="Kavagutti S V."/>
        </authorList>
    </citation>
    <scope>NUCLEOTIDE SEQUENCE</scope>
</reference>
<protein>
    <submittedName>
        <fullName evidence="2">Unannotated protein</fullName>
    </submittedName>
</protein>
<sequence>MITETDQLSDALSQAAKLWPELSGQRTLLLRKVLEVGIETIEQEATQKTKSRIAGVEKLAGSMPGVWPANWKQELAEDWPS</sequence>
<evidence type="ECO:0000313" key="2">
    <source>
        <dbReference type="EMBL" id="CAB4636834.1"/>
    </source>
</evidence>
<dbReference type="EMBL" id="CAEZTH010000102">
    <property type="protein sequence ID" value="CAB4567429.1"/>
    <property type="molecule type" value="Genomic_DNA"/>
</dbReference>
<proteinExistence type="predicted"/>